<dbReference type="Proteomes" id="UP001152797">
    <property type="component" value="Unassembled WGS sequence"/>
</dbReference>
<name>A0A9P1DB07_9DINO</name>
<dbReference type="EMBL" id="CAMXCT030003591">
    <property type="protein sequence ID" value="CAL4792594.1"/>
    <property type="molecule type" value="Genomic_DNA"/>
</dbReference>
<proteinExistence type="predicted"/>
<evidence type="ECO:0000256" key="2">
    <source>
        <dbReference type="ARBA" id="ARBA00023043"/>
    </source>
</evidence>
<protein>
    <submittedName>
        <fullName evidence="5">Uncharacterized protein</fullName>
    </submittedName>
</protein>
<feature type="region of interest" description="Disordered" evidence="4">
    <location>
        <begin position="124"/>
        <end position="145"/>
    </location>
</feature>
<keyword evidence="1" id="KW-0677">Repeat</keyword>
<dbReference type="PANTHER" id="PTHR24173:SF74">
    <property type="entry name" value="ANKYRIN REPEAT DOMAIN-CONTAINING PROTEIN 16"/>
    <property type="match status" value="1"/>
</dbReference>
<evidence type="ECO:0000256" key="4">
    <source>
        <dbReference type="SAM" id="MobiDB-lite"/>
    </source>
</evidence>
<dbReference type="EMBL" id="CAMXCT020003591">
    <property type="protein sequence ID" value="CAL1158657.1"/>
    <property type="molecule type" value="Genomic_DNA"/>
</dbReference>
<dbReference type="EMBL" id="CAMXCT010003591">
    <property type="protein sequence ID" value="CAI4005282.1"/>
    <property type="molecule type" value="Genomic_DNA"/>
</dbReference>
<feature type="repeat" description="ANK" evidence="3">
    <location>
        <begin position="212"/>
        <end position="244"/>
    </location>
</feature>
<accession>A0A9P1DB07</accession>
<dbReference type="PROSITE" id="PS50297">
    <property type="entry name" value="ANK_REP_REGION"/>
    <property type="match status" value="1"/>
</dbReference>
<dbReference type="Gene3D" id="1.25.40.20">
    <property type="entry name" value="Ankyrin repeat-containing domain"/>
    <property type="match status" value="1"/>
</dbReference>
<gene>
    <name evidence="5" type="ORF">C1SCF055_LOCUS31020</name>
</gene>
<dbReference type="Pfam" id="PF12796">
    <property type="entry name" value="Ank_2"/>
    <property type="match status" value="1"/>
</dbReference>
<dbReference type="SUPFAM" id="SSF48403">
    <property type="entry name" value="Ankyrin repeat"/>
    <property type="match status" value="1"/>
</dbReference>
<dbReference type="PANTHER" id="PTHR24173">
    <property type="entry name" value="ANKYRIN REPEAT CONTAINING"/>
    <property type="match status" value="1"/>
</dbReference>
<organism evidence="5">
    <name type="scientific">Cladocopium goreaui</name>
    <dbReference type="NCBI Taxonomy" id="2562237"/>
    <lineage>
        <taxon>Eukaryota</taxon>
        <taxon>Sar</taxon>
        <taxon>Alveolata</taxon>
        <taxon>Dinophyceae</taxon>
        <taxon>Suessiales</taxon>
        <taxon>Symbiodiniaceae</taxon>
        <taxon>Cladocopium</taxon>
    </lineage>
</organism>
<dbReference type="PROSITE" id="PS50088">
    <property type="entry name" value="ANK_REPEAT"/>
    <property type="match status" value="1"/>
</dbReference>
<dbReference type="InterPro" id="IPR036770">
    <property type="entry name" value="Ankyrin_rpt-contain_sf"/>
</dbReference>
<evidence type="ECO:0000313" key="6">
    <source>
        <dbReference type="EMBL" id="CAL4792594.1"/>
    </source>
</evidence>
<dbReference type="AlphaFoldDB" id="A0A9P1DB07"/>
<evidence type="ECO:0000256" key="3">
    <source>
        <dbReference type="PROSITE-ProRule" id="PRU00023"/>
    </source>
</evidence>
<reference evidence="5" key="1">
    <citation type="submission" date="2022-10" db="EMBL/GenBank/DDBJ databases">
        <authorList>
            <person name="Chen Y."/>
            <person name="Dougan E. K."/>
            <person name="Chan C."/>
            <person name="Rhodes N."/>
            <person name="Thang M."/>
        </authorList>
    </citation>
    <scope>NUCLEOTIDE SEQUENCE</scope>
</reference>
<dbReference type="OrthoDB" id="412040at2759"/>
<evidence type="ECO:0000256" key="1">
    <source>
        <dbReference type="ARBA" id="ARBA00022737"/>
    </source>
</evidence>
<feature type="compositionally biased region" description="Pro residues" evidence="4">
    <location>
        <begin position="128"/>
        <end position="139"/>
    </location>
</feature>
<dbReference type="SMART" id="SM00248">
    <property type="entry name" value="ANK"/>
    <property type="match status" value="3"/>
</dbReference>
<evidence type="ECO:0000313" key="5">
    <source>
        <dbReference type="EMBL" id="CAI4005282.1"/>
    </source>
</evidence>
<comment type="caution">
    <text evidence="5">The sequence shown here is derived from an EMBL/GenBank/DDBJ whole genome shotgun (WGS) entry which is preliminary data.</text>
</comment>
<dbReference type="InterPro" id="IPR002110">
    <property type="entry name" value="Ankyrin_rpt"/>
</dbReference>
<keyword evidence="2 3" id="KW-0040">ANK repeat</keyword>
<reference evidence="6 7" key="2">
    <citation type="submission" date="2024-05" db="EMBL/GenBank/DDBJ databases">
        <authorList>
            <person name="Chen Y."/>
            <person name="Shah S."/>
            <person name="Dougan E. K."/>
            <person name="Thang M."/>
            <person name="Chan C."/>
        </authorList>
    </citation>
    <scope>NUCLEOTIDE SEQUENCE [LARGE SCALE GENOMIC DNA]</scope>
</reference>
<keyword evidence="7" id="KW-1185">Reference proteome</keyword>
<sequence>MLLGARVHYASYMRKALANAYVSPTLKLSLEGIGHWCFGGVDAKAKAFDWNRCYLYQVQQDGLQLPSDPGSWHAWNERSQRWTQLNVRVSEVAFSDDAQRLVLAQGEVAQLRGFAELRRRQRRDWWRPPAPPAPPPPPDATDSCEGADLEMARMARRAAGLCQLGVDLSTALFDDGQTLLMLAAEQGWTELCRYLCVTSCRSSYLDAREEETGYTAVFYATREGHLDILKLLLGAKASPNIASHRAGATPLLLALMADSSSSSQPLVTVLLDAKAEVTPRLQVVSQA</sequence>
<evidence type="ECO:0000313" key="7">
    <source>
        <dbReference type="Proteomes" id="UP001152797"/>
    </source>
</evidence>